<accession>A0A543GDF8</accession>
<evidence type="ECO:0000313" key="3">
    <source>
        <dbReference type="Proteomes" id="UP000319818"/>
    </source>
</evidence>
<evidence type="ECO:0000313" key="2">
    <source>
        <dbReference type="EMBL" id="TQM44109.1"/>
    </source>
</evidence>
<evidence type="ECO:0000256" key="1">
    <source>
        <dbReference type="SAM" id="MobiDB-lite"/>
    </source>
</evidence>
<proteinExistence type="predicted"/>
<gene>
    <name evidence="2" type="ORF">FB388_1471</name>
</gene>
<comment type="caution">
    <text evidence="2">The sequence shown here is derived from an EMBL/GenBank/DDBJ whole genome shotgun (WGS) entry which is preliminary data.</text>
</comment>
<dbReference type="Proteomes" id="UP000319818">
    <property type="component" value="Unassembled WGS sequence"/>
</dbReference>
<dbReference type="AlphaFoldDB" id="A0A543GDF8"/>
<organism evidence="2 3">
    <name type="scientific">Pseudonocardia cypriaca</name>
    <dbReference type="NCBI Taxonomy" id="882449"/>
    <lineage>
        <taxon>Bacteria</taxon>
        <taxon>Bacillati</taxon>
        <taxon>Actinomycetota</taxon>
        <taxon>Actinomycetes</taxon>
        <taxon>Pseudonocardiales</taxon>
        <taxon>Pseudonocardiaceae</taxon>
        <taxon>Pseudonocardia</taxon>
    </lineage>
</organism>
<keyword evidence="3" id="KW-1185">Reference proteome</keyword>
<reference evidence="2 3" key="1">
    <citation type="submission" date="2019-06" db="EMBL/GenBank/DDBJ databases">
        <title>Sequencing the genomes of 1000 actinobacteria strains.</title>
        <authorList>
            <person name="Klenk H.-P."/>
        </authorList>
    </citation>
    <scope>NUCLEOTIDE SEQUENCE [LARGE SCALE GENOMIC DNA]</scope>
    <source>
        <strain evidence="2 3">DSM 45511</strain>
    </source>
</reference>
<dbReference type="EMBL" id="VFPH01000001">
    <property type="protein sequence ID" value="TQM44109.1"/>
    <property type="molecule type" value="Genomic_DNA"/>
</dbReference>
<feature type="compositionally biased region" description="Basic and acidic residues" evidence="1">
    <location>
        <begin position="1"/>
        <end position="13"/>
    </location>
</feature>
<feature type="region of interest" description="Disordered" evidence="1">
    <location>
        <begin position="1"/>
        <end position="27"/>
    </location>
</feature>
<name>A0A543GDF8_9PSEU</name>
<protein>
    <submittedName>
        <fullName evidence="2">Uncharacterized protein</fullName>
    </submittedName>
</protein>
<sequence>MSEEVGVWKDGRTPRRRCSAKSSQTGLPCKRAPIEGGTVCGTHGGRAPAVKRAAKARLENASLMLAKELLGMATDENLPPAVKLAAIKDALDRAGLSATQAVALTHDMGPRYERLFDHIHWEALGRSEAPEVVDGEIVGTAQFDDGREP</sequence>